<dbReference type="AlphaFoldDB" id="A0A6M3JUG4"/>
<dbReference type="SUPFAM" id="SSF53756">
    <property type="entry name" value="UDP-Glycosyltransferase/glycogen phosphorylase"/>
    <property type="match status" value="1"/>
</dbReference>
<name>A0A6M3JUG4_9ZZZZ</name>
<dbReference type="EMBL" id="MT141458">
    <property type="protein sequence ID" value="QJA61949.1"/>
    <property type="molecule type" value="Genomic_DNA"/>
</dbReference>
<accession>A0A6M3JUG4</accession>
<reference evidence="3" key="1">
    <citation type="submission" date="2020-03" db="EMBL/GenBank/DDBJ databases">
        <title>The deep terrestrial virosphere.</title>
        <authorList>
            <person name="Holmfeldt K."/>
            <person name="Nilsson E."/>
            <person name="Simone D."/>
            <person name="Lopez-Fernandez M."/>
            <person name="Wu X."/>
            <person name="de Brujin I."/>
            <person name="Lundin D."/>
            <person name="Andersson A."/>
            <person name="Bertilsson S."/>
            <person name="Dopson M."/>
        </authorList>
    </citation>
    <scope>NUCLEOTIDE SEQUENCE</scope>
    <source>
        <strain evidence="3">MM415A02320</strain>
        <strain evidence="2">MM415B00849</strain>
    </source>
</reference>
<organism evidence="3">
    <name type="scientific">viral metagenome</name>
    <dbReference type="NCBI Taxonomy" id="1070528"/>
    <lineage>
        <taxon>unclassified sequences</taxon>
        <taxon>metagenomes</taxon>
        <taxon>organismal metagenomes</taxon>
    </lineage>
</organism>
<sequence>MLGHADSVFSERVTNFPTKPQPHEEFLLDELRQYRDWQWIIRYYDVIHDFSHQHLASRYMPNLPSLNIFWHAPALAKYPKSPYNIIGLSKWACREFRKVYHQEAKYQYSVCIDTDLYKPLPDAKRNDRFLSVGRMGAEKGNLNSAMLCKELGVPLDIVTARGTELNNAPLTDYEKQVMALADGEKIKIWWEKDYTEESKIKMMQTCKALIYVTDHPEVTNHKVNEAMLCGAPIIAPKIGALPEIVTDGVDGILCSSEQEFIDAVKGIEKLPPLPNPELAERFGVKKVVGDYLSIYEQVAGGLRWR</sequence>
<dbReference type="InterPro" id="IPR001296">
    <property type="entry name" value="Glyco_trans_1"/>
</dbReference>
<proteinExistence type="predicted"/>
<dbReference type="GO" id="GO:0016757">
    <property type="term" value="F:glycosyltransferase activity"/>
    <property type="evidence" value="ECO:0007669"/>
    <property type="project" value="InterPro"/>
</dbReference>
<feature type="domain" description="Glycosyl transferase family 1" evidence="1">
    <location>
        <begin position="129"/>
        <end position="282"/>
    </location>
</feature>
<evidence type="ECO:0000313" key="2">
    <source>
        <dbReference type="EMBL" id="QJA61949.1"/>
    </source>
</evidence>
<gene>
    <name evidence="3" type="ORF">MM415A02320_0003</name>
    <name evidence="2" type="ORF">MM415B00849_0006</name>
</gene>
<protein>
    <submittedName>
        <fullName evidence="3">Putative glycosyltransferase</fullName>
    </submittedName>
</protein>
<dbReference type="PANTHER" id="PTHR12526">
    <property type="entry name" value="GLYCOSYLTRANSFERASE"/>
    <property type="match status" value="1"/>
</dbReference>
<keyword evidence="3" id="KW-0808">Transferase</keyword>
<dbReference type="EMBL" id="MT142036">
    <property type="protein sequence ID" value="QJA73560.1"/>
    <property type="molecule type" value="Genomic_DNA"/>
</dbReference>
<dbReference type="Pfam" id="PF00534">
    <property type="entry name" value="Glycos_transf_1"/>
    <property type="match status" value="1"/>
</dbReference>
<evidence type="ECO:0000259" key="1">
    <source>
        <dbReference type="Pfam" id="PF00534"/>
    </source>
</evidence>
<dbReference type="Gene3D" id="3.40.50.2000">
    <property type="entry name" value="Glycogen Phosphorylase B"/>
    <property type="match status" value="2"/>
</dbReference>
<evidence type="ECO:0000313" key="3">
    <source>
        <dbReference type="EMBL" id="QJA73560.1"/>
    </source>
</evidence>